<evidence type="ECO:0000256" key="7">
    <source>
        <dbReference type="ARBA" id="ARBA00022679"/>
    </source>
</evidence>
<evidence type="ECO:0000256" key="12">
    <source>
        <dbReference type="RuleBase" id="RU364094"/>
    </source>
</evidence>
<dbReference type="FunFam" id="3.20.10.10:FF:000002">
    <property type="entry name" value="D-alanine aminotransferase"/>
    <property type="match status" value="1"/>
</dbReference>
<dbReference type="Gene3D" id="3.20.10.10">
    <property type="entry name" value="D-amino Acid Aminotransferase, subunit A, domain 2"/>
    <property type="match status" value="1"/>
</dbReference>
<evidence type="ECO:0000256" key="4">
    <source>
        <dbReference type="ARBA" id="ARBA00005072"/>
    </source>
</evidence>
<organism evidence="13 14">
    <name type="scientific">Flavobacterium cauense R2A-7</name>
    <dbReference type="NCBI Taxonomy" id="1341154"/>
    <lineage>
        <taxon>Bacteria</taxon>
        <taxon>Pseudomonadati</taxon>
        <taxon>Bacteroidota</taxon>
        <taxon>Flavobacteriia</taxon>
        <taxon>Flavobacteriales</taxon>
        <taxon>Flavobacteriaceae</taxon>
        <taxon>Flavobacterium</taxon>
    </lineage>
</organism>
<keyword evidence="7 12" id="KW-0808">Transferase</keyword>
<accession>V6RX16</accession>
<evidence type="ECO:0000256" key="2">
    <source>
        <dbReference type="ARBA" id="ARBA00004824"/>
    </source>
</evidence>
<reference evidence="13 14" key="1">
    <citation type="journal article" date="2015" name="Stand. Genomic Sci.">
        <title>Genomic Encyclopedia of Bacterial and Archaeal Type Strains, Phase III: the genomes of soil and plant-associated and newly described type strains.</title>
        <authorList>
            <person name="Whitman W.B."/>
            <person name="Woyke T."/>
            <person name="Klenk H.P."/>
            <person name="Zhou Y."/>
            <person name="Lilburn T.G."/>
            <person name="Beck B.J."/>
            <person name="De Vos P."/>
            <person name="Vandamme P."/>
            <person name="Eisen J.A."/>
            <person name="Garrity G."/>
            <person name="Hugenholtz P."/>
            <person name="Kyrpides N.C."/>
        </authorList>
    </citation>
    <scope>NUCLEOTIDE SEQUENCE [LARGE SCALE GENOMIC DNA]</scope>
    <source>
        <strain evidence="13 14">CGMCC 1.7270</strain>
    </source>
</reference>
<dbReference type="GO" id="GO:0052654">
    <property type="term" value="F:L-leucine-2-oxoglutarate transaminase activity"/>
    <property type="evidence" value="ECO:0007669"/>
    <property type="project" value="RHEA"/>
</dbReference>
<evidence type="ECO:0000256" key="1">
    <source>
        <dbReference type="ARBA" id="ARBA00001933"/>
    </source>
</evidence>
<sequence length="294" mass="33132">MYYNHNSLIFLNGKMVKANESVTDLYSQTLHYGYGVFEGIRAYKTESGTQVFKAEAHYERLKKSCELVKIPFNWSVSELVEATYQVLKANNLSDAYVRPLVFCSPNMSLTRPNEVSVMICAWEWGAYLGDKQLRLTLSSYCRPHPRSLHVEAKVCGHYVNSILATTEAKDNGYDEALLLDCDGYLAEGPGANLFFEKDGILYTPKLGNILPGITRATVLELADKFGFEVQQGSYTPEDLWEADSAFYCGTAAEIIGIESVDEITFRKDWNNSLGKQLQEAYSKLVRETTKVSRQ</sequence>
<comment type="catalytic activity">
    <reaction evidence="11 12">
        <text>L-leucine + 2-oxoglutarate = 4-methyl-2-oxopentanoate + L-glutamate</text>
        <dbReference type="Rhea" id="RHEA:18321"/>
        <dbReference type="ChEBI" id="CHEBI:16810"/>
        <dbReference type="ChEBI" id="CHEBI:17865"/>
        <dbReference type="ChEBI" id="CHEBI:29985"/>
        <dbReference type="ChEBI" id="CHEBI:57427"/>
        <dbReference type="EC" id="2.6.1.42"/>
    </reaction>
</comment>
<keyword evidence="6 12" id="KW-0032">Aminotransferase</keyword>
<evidence type="ECO:0000256" key="11">
    <source>
        <dbReference type="ARBA" id="ARBA00049229"/>
    </source>
</evidence>
<dbReference type="GO" id="GO:0052655">
    <property type="term" value="F:L-valine-2-oxoglutarate transaminase activity"/>
    <property type="evidence" value="ECO:0007669"/>
    <property type="project" value="RHEA"/>
</dbReference>
<keyword evidence="12" id="KW-0100">Branched-chain amino acid biosynthesis</keyword>
<keyword evidence="12" id="KW-0028">Amino-acid biosynthesis</keyword>
<dbReference type="PANTHER" id="PTHR42743">
    <property type="entry name" value="AMINO-ACID AMINOTRANSFERASE"/>
    <property type="match status" value="1"/>
</dbReference>
<evidence type="ECO:0000256" key="9">
    <source>
        <dbReference type="ARBA" id="ARBA00048212"/>
    </source>
</evidence>
<dbReference type="EMBL" id="VLKQ01000001">
    <property type="protein sequence ID" value="TWI15304.1"/>
    <property type="molecule type" value="Genomic_DNA"/>
</dbReference>
<dbReference type="InterPro" id="IPR043131">
    <property type="entry name" value="BCAT-like_N"/>
</dbReference>
<dbReference type="GO" id="GO:0009098">
    <property type="term" value="P:L-leucine biosynthetic process"/>
    <property type="evidence" value="ECO:0007669"/>
    <property type="project" value="UniProtKB-UniPathway"/>
</dbReference>
<evidence type="ECO:0000256" key="8">
    <source>
        <dbReference type="ARBA" id="ARBA00022898"/>
    </source>
</evidence>
<dbReference type="GO" id="GO:0009097">
    <property type="term" value="P:isoleucine biosynthetic process"/>
    <property type="evidence" value="ECO:0007669"/>
    <property type="project" value="UniProtKB-UniPathway"/>
</dbReference>
<comment type="similarity">
    <text evidence="5 12">Belongs to the class-IV pyridoxal-phosphate-dependent aminotransferase family.</text>
</comment>
<dbReference type="Gene3D" id="3.30.470.10">
    <property type="match status" value="1"/>
</dbReference>
<dbReference type="Pfam" id="PF01063">
    <property type="entry name" value="Aminotran_4"/>
    <property type="match status" value="1"/>
</dbReference>
<comment type="pathway">
    <text evidence="3 12">Amino-acid biosynthesis; L-valine biosynthesis; L-valine from pyruvate: step 4/4.</text>
</comment>
<comment type="catalytic activity">
    <reaction evidence="10 12">
        <text>L-isoleucine + 2-oxoglutarate = (S)-3-methyl-2-oxopentanoate + L-glutamate</text>
        <dbReference type="Rhea" id="RHEA:24801"/>
        <dbReference type="ChEBI" id="CHEBI:16810"/>
        <dbReference type="ChEBI" id="CHEBI:29985"/>
        <dbReference type="ChEBI" id="CHEBI:35146"/>
        <dbReference type="ChEBI" id="CHEBI:58045"/>
        <dbReference type="EC" id="2.6.1.42"/>
    </reaction>
</comment>
<keyword evidence="14" id="KW-1185">Reference proteome</keyword>
<comment type="caution">
    <text evidence="13">The sequence shown here is derived from an EMBL/GenBank/DDBJ whole genome shotgun (WGS) entry which is preliminary data.</text>
</comment>
<dbReference type="RefSeq" id="WP_023571547.1">
    <property type="nucleotide sequence ID" value="NZ_AVBI01000019.1"/>
</dbReference>
<comment type="function">
    <text evidence="12">Acts on leucine, isoleucine and valine.</text>
</comment>
<comment type="catalytic activity">
    <reaction evidence="9 12">
        <text>L-valine + 2-oxoglutarate = 3-methyl-2-oxobutanoate + L-glutamate</text>
        <dbReference type="Rhea" id="RHEA:24813"/>
        <dbReference type="ChEBI" id="CHEBI:11851"/>
        <dbReference type="ChEBI" id="CHEBI:16810"/>
        <dbReference type="ChEBI" id="CHEBI:29985"/>
        <dbReference type="ChEBI" id="CHEBI:57762"/>
        <dbReference type="EC" id="2.6.1.42"/>
    </reaction>
</comment>
<evidence type="ECO:0000313" key="13">
    <source>
        <dbReference type="EMBL" id="TWI15304.1"/>
    </source>
</evidence>
<evidence type="ECO:0000256" key="6">
    <source>
        <dbReference type="ARBA" id="ARBA00022576"/>
    </source>
</evidence>
<dbReference type="InterPro" id="IPR036038">
    <property type="entry name" value="Aminotransferase-like"/>
</dbReference>
<dbReference type="UniPathway" id="UPA00049">
    <property type="reaction ID" value="UER00062"/>
</dbReference>
<comment type="pathway">
    <text evidence="4 12">Amino-acid biosynthesis; L-leucine biosynthesis; L-leucine from 3-methyl-2-oxobutanoate: step 4/4.</text>
</comment>
<dbReference type="SUPFAM" id="SSF56752">
    <property type="entry name" value="D-aminoacid aminotransferase-like PLP-dependent enzymes"/>
    <property type="match status" value="1"/>
</dbReference>
<gene>
    <name evidence="12" type="primary">ilvE</name>
    <name evidence="13" type="ORF">IP98_00296</name>
</gene>
<dbReference type="NCBIfam" id="NF005146">
    <property type="entry name" value="PRK06606.1"/>
    <property type="match status" value="1"/>
</dbReference>
<dbReference type="InterPro" id="IPR050571">
    <property type="entry name" value="Class-IV_PLP-Dep_Aminotrnsfr"/>
</dbReference>
<evidence type="ECO:0000313" key="14">
    <source>
        <dbReference type="Proteomes" id="UP000319848"/>
    </source>
</evidence>
<dbReference type="Proteomes" id="UP000319848">
    <property type="component" value="Unassembled WGS sequence"/>
</dbReference>
<dbReference type="EC" id="2.6.1.42" evidence="12"/>
<comment type="cofactor">
    <cofactor evidence="1 12">
        <name>pyridoxal 5'-phosphate</name>
        <dbReference type="ChEBI" id="CHEBI:597326"/>
    </cofactor>
</comment>
<evidence type="ECO:0000256" key="10">
    <source>
        <dbReference type="ARBA" id="ARBA00048798"/>
    </source>
</evidence>
<name>V6RX16_9FLAO</name>
<dbReference type="InterPro" id="IPR005785">
    <property type="entry name" value="B_amino_transI"/>
</dbReference>
<evidence type="ECO:0000256" key="3">
    <source>
        <dbReference type="ARBA" id="ARBA00004931"/>
    </source>
</evidence>
<keyword evidence="8 12" id="KW-0663">Pyridoxal phosphate</keyword>
<dbReference type="GO" id="GO:0009099">
    <property type="term" value="P:L-valine biosynthetic process"/>
    <property type="evidence" value="ECO:0007669"/>
    <property type="project" value="UniProtKB-UniPathway"/>
</dbReference>
<dbReference type="InterPro" id="IPR043132">
    <property type="entry name" value="BCAT-like_C"/>
</dbReference>
<dbReference type="PANTHER" id="PTHR42743:SF11">
    <property type="entry name" value="AMINODEOXYCHORISMATE LYASE"/>
    <property type="match status" value="1"/>
</dbReference>
<evidence type="ECO:0000256" key="5">
    <source>
        <dbReference type="ARBA" id="ARBA00009320"/>
    </source>
</evidence>
<dbReference type="OrthoDB" id="9804984at2"/>
<dbReference type="UniPathway" id="UPA00047">
    <property type="reaction ID" value="UER00058"/>
</dbReference>
<dbReference type="UniPathway" id="UPA00048">
    <property type="reaction ID" value="UER00073"/>
</dbReference>
<dbReference type="GO" id="GO:0052656">
    <property type="term" value="F:L-isoleucine-2-oxoglutarate transaminase activity"/>
    <property type="evidence" value="ECO:0007669"/>
    <property type="project" value="RHEA"/>
</dbReference>
<dbReference type="InterPro" id="IPR001544">
    <property type="entry name" value="Aminotrans_IV"/>
</dbReference>
<protein>
    <recommendedName>
        <fullName evidence="12">Branched-chain-amino-acid aminotransferase</fullName>
        <shortName evidence="12">BCAT</shortName>
        <ecNumber evidence="12">2.6.1.42</ecNumber>
    </recommendedName>
</protein>
<dbReference type="NCBIfam" id="TIGR01122">
    <property type="entry name" value="ilvE_I"/>
    <property type="match status" value="1"/>
</dbReference>
<dbReference type="AlphaFoldDB" id="V6RX16"/>
<comment type="pathway">
    <text evidence="2 12">Amino-acid biosynthesis; L-isoleucine biosynthesis; L-isoleucine from 2-oxobutanoate: step 4/4.</text>
</comment>
<proteinExistence type="inferred from homology"/>
<dbReference type="STRING" id="1341154.FCR2A7T_24450"/>